<keyword evidence="8" id="KW-0807">Transducer</keyword>
<dbReference type="PRINTS" id="PR02000">
    <property type="entry name" value="GCR1PLANT"/>
</dbReference>
<name>A0ABD3VK87_SINWO</name>
<keyword evidence="7" id="KW-0675">Receptor</keyword>
<protein>
    <recommendedName>
        <fullName evidence="14">G-protein coupled receptors family 2 profile 2 domain-containing protein</fullName>
    </recommendedName>
</protein>
<keyword evidence="13" id="KW-1185">Reference proteome</keyword>
<dbReference type="InterPro" id="IPR022340">
    <property type="entry name" value="GPCR_GCR1_put"/>
</dbReference>
<evidence type="ECO:0000256" key="2">
    <source>
        <dbReference type="ARBA" id="ARBA00008077"/>
    </source>
</evidence>
<dbReference type="EMBL" id="JBJQND010000011">
    <property type="protein sequence ID" value="KAL3861112.1"/>
    <property type="molecule type" value="Genomic_DNA"/>
</dbReference>
<dbReference type="InterPro" id="IPR017452">
    <property type="entry name" value="GPCR_Rhodpsn_7TM"/>
</dbReference>
<evidence type="ECO:0000259" key="11">
    <source>
        <dbReference type="PROSITE" id="PS50262"/>
    </source>
</evidence>
<evidence type="ECO:0000256" key="6">
    <source>
        <dbReference type="ARBA" id="ARBA00023136"/>
    </source>
</evidence>
<evidence type="ECO:0000256" key="8">
    <source>
        <dbReference type="ARBA" id="ARBA00023224"/>
    </source>
</evidence>
<feature type="domain" description="G-protein coupled receptors family 1 profile" evidence="11">
    <location>
        <begin position="43"/>
        <end position="144"/>
    </location>
</feature>
<dbReference type="GO" id="GO:0004930">
    <property type="term" value="F:G protein-coupled receptor activity"/>
    <property type="evidence" value="ECO:0007669"/>
    <property type="project" value="UniProtKB-KW"/>
</dbReference>
<evidence type="ECO:0000256" key="9">
    <source>
        <dbReference type="SAM" id="Phobius"/>
    </source>
</evidence>
<dbReference type="InterPro" id="IPR017981">
    <property type="entry name" value="GPCR_2-like_7TM"/>
</dbReference>
<comment type="subcellular location">
    <subcellularLocation>
        <location evidence="1">Membrane</location>
        <topology evidence="1">Multi-pass membrane protein</topology>
    </subcellularLocation>
</comment>
<gene>
    <name evidence="12" type="ORF">ACJMK2_007182</name>
</gene>
<evidence type="ECO:0000256" key="7">
    <source>
        <dbReference type="ARBA" id="ARBA00023170"/>
    </source>
</evidence>
<comment type="similarity">
    <text evidence="2">Belongs to the G-protein coupled receptor Fz/Smo family.</text>
</comment>
<keyword evidence="6 9" id="KW-0472">Membrane</keyword>
<dbReference type="InterPro" id="IPR000539">
    <property type="entry name" value="Frizzled/Smoothened_7TM"/>
</dbReference>
<evidence type="ECO:0008006" key="14">
    <source>
        <dbReference type="Google" id="ProtNLM"/>
    </source>
</evidence>
<evidence type="ECO:0000256" key="3">
    <source>
        <dbReference type="ARBA" id="ARBA00022692"/>
    </source>
</evidence>
<organism evidence="12 13">
    <name type="scientific">Sinanodonta woodiana</name>
    <name type="common">Chinese pond mussel</name>
    <name type="synonym">Anodonta woodiana</name>
    <dbReference type="NCBI Taxonomy" id="1069815"/>
    <lineage>
        <taxon>Eukaryota</taxon>
        <taxon>Metazoa</taxon>
        <taxon>Spiralia</taxon>
        <taxon>Lophotrochozoa</taxon>
        <taxon>Mollusca</taxon>
        <taxon>Bivalvia</taxon>
        <taxon>Autobranchia</taxon>
        <taxon>Heteroconchia</taxon>
        <taxon>Palaeoheterodonta</taxon>
        <taxon>Unionida</taxon>
        <taxon>Unionoidea</taxon>
        <taxon>Unionidae</taxon>
        <taxon>Unioninae</taxon>
        <taxon>Sinanodonta</taxon>
    </lineage>
</organism>
<keyword evidence="5" id="KW-0297">G-protein coupled receptor</keyword>
<evidence type="ECO:0000256" key="1">
    <source>
        <dbReference type="ARBA" id="ARBA00004141"/>
    </source>
</evidence>
<dbReference type="SUPFAM" id="SSF81321">
    <property type="entry name" value="Family A G protein-coupled receptor-like"/>
    <property type="match status" value="1"/>
</dbReference>
<evidence type="ECO:0000313" key="13">
    <source>
        <dbReference type="Proteomes" id="UP001634394"/>
    </source>
</evidence>
<dbReference type="Gene3D" id="1.20.1070.10">
    <property type="entry name" value="Rhodopsin 7-helix transmembrane proteins"/>
    <property type="match status" value="1"/>
</dbReference>
<proteinExistence type="inferred from homology"/>
<dbReference type="InterPro" id="IPR022343">
    <property type="entry name" value="GCR1-cAMP_receptor"/>
</dbReference>
<dbReference type="PROSITE" id="PS50261">
    <property type="entry name" value="G_PROTEIN_RECEP_F2_4"/>
    <property type="match status" value="1"/>
</dbReference>
<dbReference type="EMBL" id="JBJQND010000011">
    <property type="protein sequence ID" value="KAL3861111.1"/>
    <property type="molecule type" value="Genomic_DNA"/>
</dbReference>
<evidence type="ECO:0000313" key="12">
    <source>
        <dbReference type="EMBL" id="KAL3861113.1"/>
    </source>
</evidence>
<dbReference type="AlphaFoldDB" id="A0ABD3VK87"/>
<feature type="domain" description="G-protein coupled receptors family 2 profile 2" evidence="10">
    <location>
        <begin position="29"/>
        <end position="316"/>
    </location>
</feature>
<feature type="transmembrane region" description="Helical" evidence="9">
    <location>
        <begin position="155"/>
        <end position="178"/>
    </location>
</feature>
<evidence type="ECO:0000259" key="10">
    <source>
        <dbReference type="PROSITE" id="PS50261"/>
    </source>
</evidence>
<dbReference type="PANTHER" id="PTHR23112">
    <property type="entry name" value="G PROTEIN-COUPLED RECEPTOR 157-RELATED"/>
    <property type="match status" value="1"/>
</dbReference>
<reference evidence="12 13" key="1">
    <citation type="submission" date="2024-11" db="EMBL/GenBank/DDBJ databases">
        <title>Chromosome-level genome assembly of the freshwater bivalve Anodonta woodiana.</title>
        <authorList>
            <person name="Chen X."/>
        </authorList>
    </citation>
    <scope>NUCLEOTIDE SEQUENCE [LARGE SCALE GENOMIC DNA]</scope>
    <source>
        <strain evidence="12">MN2024</strain>
        <tissue evidence="12">Gills</tissue>
    </source>
</reference>
<dbReference type="PRINTS" id="PR02001">
    <property type="entry name" value="GCR1CAMPR"/>
</dbReference>
<dbReference type="EMBL" id="JBJQND010000011">
    <property type="protein sequence ID" value="KAL3861110.1"/>
    <property type="molecule type" value="Genomic_DNA"/>
</dbReference>
<dbReference type="EMBL" id="JBJQND010000011">
    <property type="protein sequence ID" value="KAL3861113.1"/>
    <property type="molecule type" value="Genomic_DNA"/>
</dbReference>
<dbReference type="Pfam" id="PF01534">
    <property type="entry name" value="Frizzled"/>
    <property type="match status" value="1"/>
</dbReference>
<comment type="caution">
    <text evidence="12">The sequence shown here is derived from an EMBL/GenBank/DDBJ whole genome shotgun (WGS) entry which is preliminary data.</text>
</comment>
<evidence type="ECO:0000256" key="4">
    <source>
        <dbReference type="ARBA" id="ARBA00022989"/>
    </source>
</evidence>
<keyword evidence="3 9" id="KW-0812">Transmembrane</keyword>
<keyword evidence="4 9" id="KW-1133">Transmembrane helix</keyword>
<feature type="transmembrane region" description="Helical" evidence="9">
    <location>
        <begin position="213"/>
        <end position="233"/>
    </location>
</feature>
<accession>A0ABD3VK87</accession>
<feature type="transmembrane region" description="Helical" evidence="9">
    <location>
        <begin position="65"/>
        <end position="88"/>
    </location>
</feature>
<dbReference type="PANTHER" id="PTHR23112:SF47">
    <property type="entry name" value="G-PROTEIN COUPLED RECEPTOR 157"/>
    <property type="match status" value="1"/>
</dbReference>
<dbReference type="GO" id="GO:0016020">
    <property type="term" value="C:membrane"/>
    <property type="evidence" value="ECO:0007669"/>
    <property type="project" value="UniProtKB-SubCell"/>
</dbReference>
<sequence length="357" mass="40393">MVLLDMEHYTTMQALNINASTFSVLPDYTLALTATSCCMSIFGAIFIIVTYCLLPGIRNFPRKLLLYLTLADILTAFGNLMGTIRYLILKDGEKIANNSGTIFYYASINEVCVIQSFITTFSNMASFFWTVVIAVYMFTAVVHPSQVFKGVKAECVYHLLSWGIPGAITITALALNVLGEENSIGTGSWCWIRSDLEPPVMTSIWMVLAGKGWEIMCYLTTMSLYCLLKLILWRRRMSYFSSLNNELREEDNNFMWVWFVLYLLRIWGTVRFFLNFSAISNNSEHIGKAQFVLLNMQGVGDSGQAFWNFVIFCLFDKSVRKGIAGRCRTRYESVPLISPVTESILDKEIGSHSVLEG</sequence>
<feature type="transmembrane region" description="Helical" evidence="9">
    <location>
        <begin position="254"/>
        <end position="274"/>
    </location>
</feature>
<feature type="transmembrane region" description="Helical" evidence="9">
    <location>
        <begin position="126"/>
        <end position="143"/>
    </location>
</feature>
<dbReference type="Proteomes" id="UP001634394">
    <property type="component" value="Unassembled WGS sequence"/>
</dbReference>
<feature type="transmembrane region" description="Helical" evidence="9">
    <location>
        <begin position="28"/>
        <end position="53"/>
    </location>
</feature>
<dbReference type="PROSITE" id="PS50262">
    <property type="entry name" value="G_PROTEIN_RECEP_F1_2"/>
    <property type="match status" value="1"/>
</dbReference>
<evidence type="ECO:0000256" key="5">
    <source>
        <dbReference type="ARBA" id="ARBA00023040"/>
    </source>
</evidence>